<dbReference type="SUPFAM" id="SSF48179">
    <property type="entry name" value="6-phosphogluconate dehydrogenase C-terminal domain-like"/>
    <property type="match status" value="1"/>
</dbReference>
<comment type="catalytic activity">
    <reaction evidence="7 8">
        <text>UDP-alpha-D-glucose + 2 NAD(+) + H2O = UDP-alpha-D-glucuronate + 2 NADH + 3 H(+)</text>
        <dbReference type="Rhea" id="RHEA:23596"/>
        <dbReference type="ChEBI" id="CHEBI:15377"/>
        <dbReference type="ChEBI" id="CHEBI:15378"/>
        <dbReference type="ChEBI" id="CHEBI:57540"/>
        <dbReference type="ChEBI" id="CHEBI:57945"/>
        <dbReference type="ChEBI" id="CHEBI:58052"/>
        <dbReference type="ChEBI" id="CHEBI:58885"/>
        <dbReference type="EC" id="1.1.1.22"/>
    </reaction>
</comment>
<evidence type="ECO:0000256" key="5">
    <source>
        <dbReference type="ARBA" id="ARBA00023002"/>
    </source>
</evidence>
<feature type="binding site" evidence="11">
    <location>
        <position position="121"/>
    </location>
    <ligand>
        <name>NAD(+)</name>
        <dbReference type="ChEBI" id="CHEBI:57540"/>
    </ligand>
</feature>
<dbReference type="Gene3D" id="1.20.5.100">
    <property type="entry name" value="Cytochrome c1, transmembrane anchor, C-terminal"/>
    <property type="match status" value="1"/>
</dbReference>
<evidence type="ECO:0000313" key="14">
    <source>
        <dbReference type="Proteomes" id="UP000011988"/>
    </source>
</evidence>
<organism evidence="13 14">
    <name type="scientific">Leptospira alstonii serovar Sichuan str. 79601</name>
    <dbReference type="NCBI Taxonomy" id="1218565"/>
    <lineage>
        <taxon>Bacteria</taxon>
        <taxon>Pseudomonadati</taxon>
        <taxon>Spirochaetota</taxon>
        <taxon>Spirochaetia</taxon>
        <taxon>Leptospirales</taxon>
        <taxon>Leptospiraceae</taxon>
        <taxon>Leptospira</taxon>
    </lineage>
</organism>
<keyword evidence="5 8" id="KW-0560">Oxidoreductase</keyword>
<name>M6CLL7_9LEPT</name>
<dbReference type="SUPFAM" id="SSF52413">
    <property type="entry name" value="UDP-glucose/GDP-mannose dehydrogenase C-terminal domain"/>
    <property type="match status" value="1"/>
</dbReference>
<feature type="binding site" evidence="10">
    <location>
        <position position="258"/>
    </location>
    <ligand>
        <name>substrate</name>
    </ligand>
</feature>
<dbReference type="GO" id="GO:0051287">
    <property type="term" value="F:NAD binding"/>
    <property type="evidence" value="ECO:0007669"/>
    <property type="project" value="InterPro"/>
</dbReference>
<feature type="active site" description="Nucleophile" evidence="9">
    <location>
        <position position="261"/>
    </location>
</feature>
<gene>
    <name evidence="13" type="ORF">LEP1GSC194_3863</name>
</gene>
<feature type="binding site" evidence="11">
    <location>
        <position position="30"/>
    </location>
    <ligand>
        <name>NAD(+)</name>
        <dbReference type="ChEBI" id="CHEBI:57540"/>
    </ligand>
</feature>
<comment type="caution">
    <text evidence="13">The sequence shown here is derived from an EMBL/GenBank/DDBJ whole genome shotgun (WGS) entry which is preliminary data.</text>
</comment>
<feature type="binding site" evidence="11">
    <location>
        <position position="86"/>
    </location>
    <ligand>
        <name>NAD(+)</name>
        <dbReference type="ChEBI" id="CHEBI:57540"/>
    </ligand>
</feature>
<dbReference type="InterPro" id="IPR014026">
    <property type="entry name" value="UDP-Glc/GDP-Man_DH_dimer"/>
</dbReference>
<comment type="similarity">
    <text evidence="2 8">Belongs to the UDP-glucose/GDP-mannose dehydrogenase family.</text>
</comment>
<dbReference type="PATRIC" id="fig|1218565.3.peg.3430"/>
<dbReference type="InterPro" id="IPR028357">
    <property type="entry name" value="UDPglc_DH_bac"/>
</dbReference>
<evidence type="ECO:0000313" key="13">
    <source>
        <dbReference type="EMBL" id="EMJ92832.1"/>
    </source>
</evidence>
<dbReference type="InterPro" id="IPR036291">
    <property type="entry name" value="NAD(P)-bd_dom_sf"/>
</dbReference>
<dbReference type="InterPro" id="IPR008927">
    <property type="entry name" value="6-PGluconate_DH-like_C_sf"/>
</dbReference>
<dbReference type="SMART" id="SM00984">
    <property type="entry name" value="UDPG_MGDP_dh_C"/>
    <property type="match status" value="1"/>
</dbReference>
<feature type="binding site" evidence="11">
    <location>
        <position position="330"/>
    </location>
    <ligand>
        <name>NAD(+)</name>
        <dbReference type="ChEBI" id="CHEBI:57540"/>
    </ligand>
</feature>
<dbReference type="Gene3D" id="3.40.50.720">
    <property type="entry name" value="NAD(P)-binding Rossmann-like Domain"/>
    <property type="match status" value="2"/>
</dbReference>
<evidence type="ECO:0000256" key="6">
    <source>
        <dbReference type="ARBA" id="ARBA00023027"/>
    </source>
</evidence>
<evidence type="ECO:0000256" key="1">
    <source>
        <dbReference type="ARBA" id="ARBA00004701"/>
    </source>
</evidence>
<evidence type="ECO:0000259" key="12">
    <source>
        <dbReference type="SMART" id="SM00984"/>
    </source>
</evidence>
<feature type="binding site" evidence="11">
    <location>
        <position position="35"/>
    </location>
    <ligand>
        <name>NAD(+)</name>
        <dbReference type="ChEBI" id="CHEBI:57540"/>
    </ligand>
</feature>
<dbReference type="NCBIfam" id="TIGR03026">
    <property type="entry name" value="NDP-sugDHase"/>
    <property type="match status" value="1"/>
</dbReference>
<sequence>MKVCVIGSGYVGLVAGACFAEYGNQVICVDKDETKIANLKKGIIPIYEPGLSELVLTNWKEKRLEFTVSLREGVEKSDIIFIAVGTPTLPDGSSDLSAVFAVAKEIGKSINGYKVVVDKSTVPVGTAAQVKAIIANETKEEFDVVSNPEFLKEGAAIDDFMRPERVVIGAETQKAGDLVAQLYAPFVLNGNPILKMGVVSAELTKYACNAFLATKISFSNEIANLCEVVGANYEDVRKGMGTDSRIGRQFLYAGIGYGGSCFPKDVRALIKTSEDEGAPLRIIRKVEEVNEAQKLRLYEKIVKFYGESNLSGKTFAVWGLSFKPGTDDMREAPSIPLLLKLHDKNVKLQVYDPVSKETSAVYFEGKVEYSVDAYSALKGADALLLLTEWREFREPDFSKIKGLLKNKVIFDGRNQYSPELLKKEGFQYFSIGKPNISSAPETRSVESHNLTHKLGFRE</sequence>
<proteinExistence type="inferred from homology"/>
<dbReference type="Proteomes" id="UP000011988">
    <property type="component" value="Unassembled WGS sequence"/>
</dbReference>
<feature type="binding site" evidence="10">
    <location>
        <position position="205"/>
    </location>
    <ligand>
        <name>substrate</name>
    </ligand>
</feature>
<reference evidence="13 14" key="1">
    <citation type="submission" date="2013-01" db="EMBL/GenBank/DDBJ databases">
        <authorList>
            <person name="Harkins D.M."/>
            <person name="Durkin A.S."/>
            <person name="Brinkac L.M."/>
            <person name="Haft D.H."/>
            <person name="Selengut J.D."/>
            <person name="Sanka R."/>
            <person name="DePew J."/>
            <person name="Purushe J."/>
            <person name="Galloway R.L."/>
            <person name="Vinetz J.M."/>
            <person name="Sutton G.G."/>
            <person name="Nierman W.C."/>
            <person name="Fouts D.E."/>
        </authorList>
    </citation>
    <scope>NUCLEOTIDE SEQUENCE [LARGE SCALE GENOMIC DNA]</scope>
    <source>
        <strain evidence="13 14">79601</strain>
    </source>
</reference>
<evidence type="ECO:0000256" key="8">
    <source>
        <dbReference type="PIRNR" id="PIRNR000124"/>
    </source>
</evidence>
<dbReference type="RefSeq" id="WP_020774459.1">
    <property type="nucleotide sequence ID" value="NZ_ANIK01000077.1"/>
</dbReference>
<feature type="domain" description="UDP-glucose/GDP-mannose dehydrogenase C-terminal" evidence="12">
    <location>
        <begin position="316"/>
        <end position="418"/>
    </location>
</feature>
<dbReference type="PANTHER" id="PTHR43750">
    <property type="entry name" value="UDP-GLUCOSE 6-DEHYDROGENASE TUAD"/>
    <property type="match status" value="1"/>
</dbReference>
<dbReference type="PROSITE" id="PS51257">
    <property type="entry name" value="PROKAR_LIPOPROTEIN"/>
    <property type="match status" value="1"/>
</dbReference>
<evidence type="ECO:0000256" key="9">
    <source>
        <dbReference type="PIRSR" id="PIRSR500134-1"/>
    </source>
</evidence>
<dbReference type="EC" id="1.1.1.22" evidence="3 8"/>
<dbReference type="Pfam" id="PF00984">
    <property type="entry name" value="UDPG_MGDP_dh"/>
    <property type="match status" value="1"/>
</dbReference>
<evidence type="ECO:0000256" key="4">
    <source>
        <dbReference type="ARBA" id="ARBA00015132"/>
    </source>
</evidence>
<dbReference type="AlphaFoldDB" id="M6CLL7"/>
<feature type="binding site" evidence="10">
    <location>
        <begin position="150"/>
        <end position="153"/>
    </location>
    <ligand>
        <name>substrate</name>
    </ligand>
</feature>
<dbReference type="Pfam" id="PF03720">
    <property type="entry name" value="UDPG_MGDP_dh_C"/>
    <property type="match status" value="1"/>
</dbReference>
<evidence type="ECO:0000256" key="11">
    <source>
        <dbReference type="PIRSR" id="PIRSR500134-3"/>
    </source>
</evidence>
<feature type="binding site" evidence="10">
    <location>
        <position position="323"/>
    </location>
    <ligand>
        <name>substrate</name>
    </ligand>
</feature>
<dbReference type="InterPro" id="IPR036220">
    <property type="entry name" value="UDP-Glc/GDP-Man_DH_C_sf"/>
</dbReference>
<dbReference type="Pfam" id="PF03721">
    <property type="entry name" value="UDPG_MGDP_dh_N"/>
    <property type="match status" value="1"/>
</dbReference>
<dbReference type="SUPFAM" id="SSF51735">
    <property type="entry name" value="NAD(P)-binding Rossmann-fold domains"/>
    <property type="match status" value="1"/>
</dbReference>
<protein>
    <recommendedName>
        <fullName evidence="4 8">UDP-glucose 6-dehydrogenase</fullName>
        <ecNumber evidence="3 8">1.1.1.22</ecNumber>
    </recommendedName>
</protein>
<evidence type="ECO:0000256" key="3">
    <source>
        <dbReference type="ARBA" id="ARBA00012954"/>
    </source>
</evidence>
<comment type="pathway">
    <text evidence="1">Nucleotide-sugar biosynthesis; UDP-alpha-D-glucuronate biosynthesis; UDP-alpha-D-glucuronate from UDP-alpha-D-glucose: step 1/1.</text>
</comment>
<evidence type="ECO:0000256" key="2">
    <source>
        <dbReference type="ARBA" id="ARBA00006601"/>
    </source>
</evidence>
<accession>M6CLL7</accession>
<dbReference type="UniPathway" id="UPA00038">
    <property type="reaction ID" value="UER00491"/>
</dbReference>
<dbReference type="PIRSF" id="PIRSF000124">
    <property type="entry name" value="UDPglc_GDPman_dh"/>
    <property type="match status" value="1"/>
</dbReference>
<feature type="binding site" evidence="10">
    <location>
        <begin position="250"/>
        <end position="254"/>
    </location>
    <ligand>
        <name>substrate</name>
    </ligand>
</feature>
<dbReference type="GO" id="GO:0000271">
    <property type="term" value="P:polysaccharide biosynthetic process"/>
    <property type="evidence" value="ECO:0007669"/>
    <property type="project" value="InterPro"/>
</dbReference>
<feature type="binding site" evidence="11">
    <location>
        <position position="264"/>
    </location>
    <ligand>
        <name>NAD(+)</name>
        <dbReference type="ChEBI" id="CHEBI:57540"/>
    </ligand>
</feature>
<dbReference type="GO" id="GO:0003979">
    <property type="term" value="F:UDP-glucose 6-dehydrogenase activity"/>
    <property type="evidence" value="ECO:0007669"/>
    <property type="project" value="UniProtKB-EC"/>
</dbReference>
<dbReference type="InterPro" id="IPR001732">
    <property type="entry name" value="UDP-Glc/GDP-Man_DH_N"/>
</dbReference>
<evidence type="ECO:0000256" key="10">
    <source>
        <dbReference type="PIRSR" id="PIRSR500134-2"/>
    </source>
</evidence>
<dbReference type="GO" id="GO:0006065">
    <property type="term" value="P:UDP-glucuronate biosynthetic process"/>
    <property type="evidence" value="ECO:0007669"/>
    <property type="project" value="UniProtKB-UniPathway"/>
</dbReference>
<dbReference type="PIRSF" id="PIRSF500134">
    <property type="entry name" value="UDPglc_DH_bac"/>
    <property type="match status" value="1"/>
</dbReference>
<dbReference type="PANTHER" id="PTHR43750:SF3">
    <property type="entry name" value="UDP-GLUCOSE 6-DEHYDROGENASE TUAD"/>
    <property type="match status" value="1"/>
</dbReference>
<feature type="binding site" evidence="11">
    <location>
        <position position="153"/>
    </location>
    <ligand>
        <name>NAD(+)</name>
        <dbReference type="ChEBI" id="CHEBI:57540"/>
    </ligand>
</feature>
<evidence type="ECO:0000256" key="7">
    <source>
        <dbReference type="ARBA" id="ARBA00047473"/>
    </source>
</evidence>
<dbReference type="InterPro" id="IPR017476">
    <property type="entry name" value="UDP-Glc/GDP-Man"/>
</dbReference>
<dbReference type="InterPro" id="IPR014027">
    <property type="entry name" value="UDP-Glc/GDP-Man_DH_C"/>
</dbReference>
<dbReference type="EMBL" id="ANIK01000077">
    <property type="protein sequence ID" value="EMJ92832.1"/>
    <property type="molecule type" value="Genomic_DNA"/>
</dbReference>
<keyword evidence="6 8" id="KW-0520">NAD</keyword>